<sequence>MNSSPLMMDAFLKRKTPNDMQSSSNDPKKAKTEDCPHAGKCYRRNPHHFKEYNHPHLEEFLEKGEPLELPPDYPQQKNVILEQLQVIKGIRNIKPMEKQVESVVNTNGETSRQSTRQKSTSFVPNTTQSTVKCSGQTMLKKLEDNAPYNLFFTTIPDSVKTITHKNSITFTDLLCPSLGDLKCSLQLNFMIDIAWLMEQYKKMGQEKKPLTILYGDEFPDMKKYIQIMLPNVTEHLVKMKDPFGIHHSKVGVYVYTDNSLRVVVSTANLYFEDWNYYNQGLWVSPLCPVLSSDQSEVAGDGPTNFKTSLVSYLNSYDVPVLKQWIDYIKRADFSAVKVHLVTSVPGHHTPTIRPSNCHLHRVGELLSKHCTLPAKTTRTSEGPLSWGIIAQSSSIGNLGKAPGDWLRSSLLRSLATHKDCRLPMNSNATISVVYPSKSNVLGSYYGPNGGGCLPYSKAAHEKQTWLKDYLHVWRADDLNRSRAMPHIKTYCRVSPCTTKLAWFLITSANMSKAAWGSSVNKKGSSYVRSYEVGVLFFPNHFNEEYFQIKDTGESNRMFPFIYDIPLTSYQKEDEPWCN</sequence>
<feature type="compositionally biased region" description="Low complexity" evidence="12">
    <location>
        <begin position="110"/>
        <end position="121"/>
    </location>
</feature>
<evidence type="ECO:0000256" key="7">
    <source>
        <dbReference type="ARBA" id="ARBA00023204"/>
    </source>
</evidence>
<dbReference type="GO" id="GO:0005634">
    <property type="term" value="C:nucleus"/>
    <property type="evidence" value="ECO:0007669"/>
    <property type="project" value="UniProtKB-SubCell"/>
</dbReference>
<feature type="compositionally biased region" description="Basic and acidic residues" evidence="12">
    <location>
        <begin position="26"/>
        <end position="35"/>
    </location>
</feature>
<evidence type="ECO:0000256" key="2">
    <source>
        <dbReference type="ARBA" id="ARBA00010205"/>
    </source>
</evidence>
<accession>A0AAN7PQG1</accession>
<feature type="region of interest" description="Disordered" evidence="12">
    <location>
        <begin position="1"/>
        <end position="35"/>
    </location>
</feature>
<dbReference type="Gene3D" id="3.30.870.10">
    <property type="entry name" value="Endonuclease Chain A"/>
    <property type="match status" value="2"/>
</dbReference>
<proteinExistence type="inferred from homology"/>
<evidence type="ECO:0000256" key="4">
    <source>
        <dbReference type="ARBA" id="ARBA00022763"/>
    </source>
</evidence>
<keyword evidence="6" id="KW-0269">Exonuclease</keyword>
<dbReference type="PANTHER" id="PTHR12415:SF0">
    <property type="entry name" value="TYROSYL-DNA PHOSPHODIESTERASE 1"/>
    <property type="match status" value="1"/>
</dbReference>
<keyword evidence="4" id="KW-0227">DNA damage</keyword>
<dbReference type="Proteomes" id="UP001353858">
    <property type="component" value="Unassembled WGS sequence"/>
</dbReference>
<comment type="caution">
    <text evidence="14">The sequence shown here is derived from an EMBL/GenBank/DDBJ whole genome shotgun (WGS) entry which is preliminary data.</text>
</comment>
<evidence type="ECO:0000256" key="6">
    <source>
        <dbReference type="ARBA" id="ARBA00022839"/>
    </source>
</evidence>
<feature type="domain" description="PBZ-type" evidence="13">
    <location>
        <begin position="33"/>
        <end position="56"/>
    </location>
</feature>
<evidence type="ECO:0000256" key="10">
    <source>
        <dbReference type="PIRSR" id="PIRSR610347-2"/>
    </source>
</evidence>
<keyword evidence="7" id="KW-0234">DNA repair</keyword>
<feature type="binding site" evidence="10">
    <location>
        <position position="249"/>
    </location>
    <ligand>
        <name>substrate</name>
    </ligand>
</feature>
<evidence type="ECO:0000256" key="5">
    <source>
        <dbReference type="ARBA" id="ARBA00022801"/>
    </source>
</evidence>
<name>A0AAN7PQG1_9COLE</name>
<evidence type="ECO:0000256" key="11">
    <source>
        <dbReference type="PIRSR" id="PIRSR610347-3"/>
    </source>
</evidence>
<dbReference type="GO" id="GO:0004527">
    <property type="term" value="F:exonuclease activity"/>
    <property type="evidence" value="ECO:0007669"/>
    <property type="project" value="UniProtKB-KW"/>
</dbReference>
<comment type="similarity">
    <text evidence="2">Belongs to the tyrosyl-DNA phosphodiesterase family.</text>
</comment>
<evidence type="ECO:0000256" key="9">
    <source>
        <dbReference type="PIRSR" id="PIRSR610347-1"/>
    </source>
</evidence>
<protein>
    <recommendedName>
        <fullName evidence="13">PBZ-type domain-containing protein</fullName>
    </recommendedName>
</protein>
<dbReference type="GO" id="GO:0017005">
    <property type="term" value="F:3'-tyrosyl-DNA phosphodiesterase activity"/>
    <property type="evidence" value="ECO:0007669"/>
    <property type="project" value="TreeGrafter"/>
</dbReference>
<dbReference type="AlphaFoldDB" id="A0AAN7PQG1"/>
<feature type="region of interest" description="Disordered" evidence="12">
    <location>
        <begin position="105"/>
        <end position="127"/>
    </location>
</feature>
<feature type="site" description="Interaction with DNA" evidence="11">
    <location>
        <position position="511"/>
    </location>
</feature>
<dbReference type="InterPro" id="IPR010347">
    <property type="entry name" value="Tdp1"/>
</dbReference>
<keyword evidence="8" id="KW-0539">Nucleus</keyword>
<evidence type="ECO:0000256" key="3">
    <source>
        <dbReference type="ARBA" id="ARBA00022722"/>
    </source>
</evidence>
<keyword evidence="15" id="KW-1185">Reference proteome</keyword>
<feature type="active site" description="Proton donor/acceptor" evidence="9">
    <location>
        <position position="486"/>
    </location>
</feature>
<feature type="binding site" evidence="10">
    <location>
        <position position="488"/>
    </location>
    <ligand>
        <name>substrate</name>
    </ligand>
</feature>
<evidence type="ECO:0000256" key="1">
    <source>
        <dbReference type="ARBA" id="ARBA00004123"/>
    </source>
</evidence>
<gene>
    <name evidence="14" type="ORF">RN001_002912</name>
</gene>
<keyword evidence="5" id="KW-0378">Hydrolase</keyword>
<dbReference type="GO" id="GO:0003697">
    <property type="term" value="F:single-stranded DNA binding"/>
    <property type="evidence" value="ECO:0007669"/>
    <property type="project" value="TreeGrafter"/>
</dbReference>
<dbReference type="GO" id="GO:0003690">
    <property type="term" value="F:double-stranded DNA binding"/>
    <property type="evidence" value="ECO:0007669"/>
    <property type="project" value="TreeGrafter"/>
</dbReference>
<dbReference type="EMBL" id="JARPUR010000001">
    <property type="protein sequence ID" value="KAK4886641.1"/>
    <property type="molecule type" value="Genomic_DNA"/>
</dbReference>
<evidence type="ECO:0000256" key="8">
    <source>
        <dbReference type="ARBA" id="ARBA00023242"/>
    </source>
</evidence>
<dbReference type="GO" id="GO:0006281">
    <property type="term" value="P:DNA repair"/>
    <property type="evidence" value="ECO:0007669"/>
    <property type="project" value="UniProtKB-KW"/>
</dbReference>
<evidence type="ECO:0000313" key="15">
    <source>
        <dbReference type="Proteomes" id="UP001353858"/>
    </source>
</evidence>
<dbReference type="SUPFAM" id="SSF56024">
    <property type="entry name" value="Phospholipase D/nuclease"/>
    <property type="match status" value="2"/>
</dbReference>
<evidence type="ECO:0000313" key="14">
    <source>
        <dbReference type="EMBL" id="KAK4886641.1"/>
    </source>
</evidence>
<feature type="active site" description="Nucleophile" evidence="9">
    <location>
        <position position="247"/>
    </location>
</feature>
<reference evidence="15" key="1">
    <citation type="submission" date="2023-01" db="EMBL/GenBank/DDBJ databases">
        <title>Key to firefly adult light organ development and bioluminescence: homeobox transcription factors regulate luciferase expression and transportation to peroxisome.</title>
        <authorList>
            <person name="Fu X."/>
        </authorList>
    </citation>
    <scope>NUCLEOTIDE SEQUENCE [LARGE SCALE GENOMIC DNA]</scope>
</reference>
<dbReference type="PANTHER" id="PTHR12415">
    <property type="entry name" value="TYROSYL-DNA PHOSPHODIESTERASE 1"/>
    <property type="match status" value="1"/>
</dbReference>
<dbReference type="Pfam" id="PF10283">
    <property type="entry name" value="zf-CCHH"/>
    <property type="match status" value="1"/>
</dbReference>
<dbReference type="Pfam" id="PF06087">
    <property type="entry name" value="Tyr-DNA_phospho"/>
    <property type="match status" value="1"/>
</dbReference>
<dbReference type="InterPro" id="IPR019406">
    <property type="entry name" value="APLF_PBZ"/>
</dbReference>
<comment type="subcellular location">
    <subcellularLocation>
        <location evidence="1">Nucleus</location>
    </subcellularLocation>
</comment>
<keyword evidence="3" id="KW-0540">Nuclease</keyword>
<evidence type="ECO:0000256" key="12">
    <source>
        <dbReference type="SAM" id="MobiDB-lite"/>
    </source>
</evidence>
<organism evidence="14 15">
    <name type="scientific">Aquatica leii</name>
    <dbReference type="NCBI Taxonomy" id="1421715"/>
    <lineage>
        <taxon>Eukaryota</taxon>
        <taxon>Metazoa</taxon>
        <taxon>Ecdysozoa</taxon>
        <taxon>Arthropoda</taxon>
        <taxon>Hexapoda</taxon>
        <taxon>Insecta</taxon>
        <taxon>Pterygota</taxon>
        <taxon>Neoptera</taxon>
        <taxon>Endopterygota</taxon>
        <taxon>Coleoptera</taxon>
        <taxon>Polyphaga</taxon>
        <taxon>Elateriformia</taxon>
        <taxon>Elateroidea</taxon>
        <taxon>Lampyridae</taxon>
        <taxon>Luciolinae</taxon>
        <taxon>Aquatica</taxon>
    </lineage>
</organism>
<evidence type="ECO:0000259" key="13">
    <source>
        <dbReference type="Pfam" id="PF10283"/>
    </source>
</evidence>